<name>A0ABT1U5W6_9GAMM</name>
<dbReference type="InterPro" id="IPR007712">
    <property type="entry name" value="RelE/ParE_toxin"/>
</dbReference>
<comment type="caution">
    <text evidence="3">The sequence shown here is derived from an EMBL/GenBank/DDBJ whole genome shotgun (WGS) entry which is preliminary data.</text>
</comment>
<dbReference type="InterPro" id="IPR035093">
    <property type="entry name" value="RelE/ParE_toxin_dom_sf"/>
</dbReference>
<dbReference type="Gene3D" id="3.30.2310.20">
    <property type="entry name" value="RelE-like"/>
    <property type="match status" value="1"/>
</dbReference>
<dbReference type="InterPro" id="IPR051803">
    <property type="entry name" value="TA_system_RelE-like_toxin"/>
</dbReference>
<evidence type="ECO:0000256" key="1">
    <source>
        <dbReference type="ARBA" id="ARBA00006226"/>
    </source>
</evidence>
<sequence length="111" mass="12869">MTQLRRVQWTKTARNDLRQLVIYLKSRSPSAAASLLGEIKAKAFQLELLAERGRMVPELQAQGVFQFRELLISHWRIVYKINENDVRVLAVLDARRNLEDLLLERLLGGEI</sequence>
<organism evidence="3 4">
    <name type="scientific">Methylomonas rivi</name>
    <dbReference type="NCBI Taxonomy" id="2952226"/>
    <lineage>
        <taxon>Bacteria</taxon>
        <taxon>Pseudomonadati</taxon>
        <taxon>Pseudomonadota</taxon>
        <taxon>Gammaproteobacteria</taxon>
        <taxon>Methylococcales</taxon>
        <taxon>Methylococcaceae</taxon>
        <taxon>Methylomonas</taxon>
    </lineage>
</organism>
<dbReference type="RefSeq" id="WP_256614869.1">
    <property type="nucleotide sequence ID" value="NZ_JANIBK010000033.1"/>
</dbReference>
<evidence type="ECO:0000313" key="4">
    <source>
        <dbReference type="Proteomes" id="UP001524586"/>
    </source>
</evidence>
<protein>
    <submittedName>
        <fullName evidence="3">Type II toxin-antitoxin system RelE/ParE family toxin</fullName>
    </submittedName>
</protein>
<reference evidence="3 4" key="1">
    <citation type="submission" date="2022-07" db="EMBL/GenBank/DDBJ databases">
        <title>Methylomonas rivi sp. nov., Methylomonas rosea sp. nov., Methylomonas aureus sp. nov. and Methylomonas subterranea sp. nov., four novel methanotrophs isolated from a freshwater creek and the deep terrestrial subsurface.</title>
        <authorList>
            <person name="Abin C."/>
            <person name="Sankaranarayanan K."/>
            <person name="Garner C."/>
            <person name="Sindelar R."/>
            <person name="Kotary K."/>
            <person name="Garner R."/>
            <person name="Barclay S."/>
            <person name="Lawson P."/>
            <person name="Krumholz L."/>
        </authorList>
    </citation>
    <scope>NUCLEOTIDE SEQUENCE [LARGE SCALE GENOMIC DNA]</scope>
    <source>
        <strain evidence="3 4">WSC-6</strain>
    </source>
</reference>
<dbReference type="Proteomes" id="UP001524586">
    <property type="component" value="Unassembled WGS sequence"/>
</dbReference>
<comment type="similarity">
    <text evidence="1">Belongs to the RelE toxin family.</text>
</comment>
<proteinExistence type="inferred from homology"/>
<dbReference type="PANTHER" id="PTHR33755">
    <property type="entry name" value="TOXIN PARE1-RELATED"/>
    <property type="match status" value="1"/>
</dbReference>
<dbReference type="EMBL" id="JANIBK010000033">
    <property type="protein sequence ID" value="MCQ8128481.1"/>
    <property type="molecule type" value="Genomic_DNA"/>
</dbReference>
<evidence type="ECO:0000313" key="3">
    <source>
        <dbReference type="EMBL" id="MCQ8128481.1"/>
    </source>
</evidence>
<dbReference type="Pfam" id="PF05016">
    <property type="entry name" value="ParE_toxin"/>
    <property type="match status" value="1"/>
</dbReference>
<keyword evidence="2" id="KW-1277">Toxin-antitoxin system</keyword>
<gene>
    <name evidence="3" type="ORF">NP596_08415</name>
</gene>
<evidence type="ECO:0000256" key="2">
    <source>
        <dbReference type="ARBA" id="ARBA00022649"/>
    </source>
</evidence>
<keyword evidence="4" id="KW-1185">Reference proteome</keyword>
<accession>A0ABT1U5W6</accession>